<protein>
    <recommendedName>
        <fullName evidence="1">Reverse transcriptase domain-containing protein</fullName>
    </recommendedName>
</protein>
<evidence type="ECO:0000313" key="2">
    <source>
        <dbReference type="EnsemblMetazoa" id="CLYHEMP025309.1"/>
    </source>
</evidence>
<dbReference type="Pfam" id="PF26215">
    <property type="entry name" value="HTH_animal"/>
    <property type="match status" value="1"/>
</dbReference>
<keyword evidence="3" id="KW-1185">Reference proteome</keyword>
<evidence type="ECO:0000259" key="1">
    <source>
        <dbReference type="PROSITE" id="PS50878"/>
    </source>
</evidence>
<organism evidence="2 3">
    <name type="scientific">Clytia hemisphaerica</name>
    <dbReference type="NCBI Taxonomy" id="252671"/>
    <lineage>
        <taxon>Eukaryota</taxon>
        <taxon>Metazoa</taxon>
        <taxon>Cnidaria</taxon>
        <taxon>Hydrozoa</taxon>
        <taxon>Hydroidolina</taxon>
        <taxon>Leptothecata</taxon>
        <taxon>Obeliida</taxon>
        <taxon>Clytiidae</taxon>
        <taxon>Clytia</taxon>
    </lineage>
</organism>
<proteinExistence type="predicted"/>
<accession>A0A7M5XL39</accession>
<dbReference type="Proteomes" id="UP000594262">
    <property type="component" value="Unplaced"/>
</dbReference>
<dbReference type="OrthoDB" id="5977967at2759"/>
<reference evidence="2" key="1">
    <citation type="submission" date="2021-01" db="UniProtKB">
        <authorList>
            <consortium name="EnsemblMetazoa"/>
        </authorList>
    </citation>
    <scope>IDENTIFICATION</scope>
</reference>
<name>A0A7M5XL39_9CNID</name>
<sequence>MGSSMGPVLANIIMTELEQKVITKLINDGTIKFYGRYVDDTLLVIKSSDLTKIHELMNAFDKNIQFTVDNFDQEIPHFLDLEIAPDGLSIFRKDTNTGQYSNFNSYEDWKFRTAWIRSLVNRAKRICSDCKLKQELSKIRKFASWNSFPCKISNSIIKTTLDKVNCQ</sequence>
<feature type="domain" description="Reverse transcriptase" evidence="1">
    <location>
        <begin position="1"/>
        <end position="120"/>
    </location>
</feature>
<evidence type="ECO:0000313" key="3">
    <source>
        <dbReference type="Proteomes" id="UP000594262"/>
    </source>
</evidence>
<dbReference type="PANTHER" id="PTHR21301:SF10">
    <property type="entry name" value="REVERSE TRANSCRIPTASE DOMAIN-CONTAINING PROTEIN"/>
    <property type="match status" value="1"/>
</dbReference>
<dbReference type="EnsemblMetazoa" id="CLYHEMT025309.1">
    <property type="protein sequence ID" value="CLYHEMP025309.1"/>
    <property type="gene ID" value="CLYHEMG025309"/>
</dbReference>
<dbReference type="AlphaFoldDB" id="A0A7M5XL39"/>
<dbReference type="PROSITE" id="PS50878">
    <property type="entry name" value="RT_POL"/>
    <property type="match status" value="1"/>
</dbReference>
<dbReference type="InterPro" id="IPR058912">
    <property type="entry name" value="HTH_animal"/>
</dbReference>
<dbReference type="InterPro" id="IPR000477">
    <property type="entry name" value="RT_dom"/>
</dbReference>
<dbReference type="PANTHER" id="PTHR21301">
    <property type="entry name" value="REVERSE TRANSCRIPTASE"/>
    <property type="match status" value="1"/>
</dbReference>